<name>A0AAU8JQT1_9ACTN</name>
<sequence length="126" mass="13041">MANPIDAALRGRRVERVRGGRTLVLELTGRIAVVVANDLRVSSSRAVEHYYPGLSPAPTGGLARLVGVRVAATVVTPAGGLELHFDTGQVLSVPPDTAAADGTEPWRVTGPDGPMFTALPGGYLTA</sequence>
<dbReference type="AlphaFoldDB" id="A0AAU8JQT1"/>
<reference evidence="1" key="1">
    <citation type="submission" date="2024-06" db="EMBL/GenBank/DDBJ databases">
        <title>The genome sequences of Kitasatospora sp. strain HUAS MG31.</title>
        <authorList>
            <person name="Mo P."/>
        </authorList>
    </citation>
    <scope>NUCLEOTIDE SEQUENCE</scope>
    <source>
        <strain evidence="1">HUAS MG31</strain>
    </source>
</reference>
<organism evidence="1">
    <name type="scientific">Kitasatospora camelliae</name>
    <dbReference type="NCBI Taxonomy" id="3156397"/>
    <lineage>
        <taxon>Bacteria</taxon>
        <taxon>Bacillati</taxon>
        <taxon>Actinomycetota</taxon>
        <taxon>Actinomycetes</taxon>
        <taxon>Kitasatosporales</taxon>
        <taxon>Streptomycetaceae</taxon>
        <taxon>Kitasatospora</taxon>
    </lineage>
</organism>
<evidence type="ECO:0000313" key="1">
    <source>
        <dbReference type="EMBL" id="XCM78653.1"/>
    </source>
</evidence>
<dbReference type="EMBL" id="CP159872">
    <property type="protein sequence ID" value="XCM78653.1"/>
    <property type="molecule type" value="Genomic_DNA"/>
</dbReference>
<dbReference type="Pfam" id="PF19686">
    <property type="entry name" value="DUF6188"/>
    <property type="match status" value="1"/>
</dbReference>
<accession>A0AAU8JQT1</accession>
<proteinExistence type="predicted"/>
<gene>
    <name evidence="1" type="ORF">ABWK59_06770</name>
</gene>
<protein>
    <submittedName>
        <fullName evidence="1">DUF6188 family protein</fullName>
    </submittedName>
</protein>
<dbReference type="InterPro" id="IPR046179">
    <property type="entry name" value="DUF6188"/>
</dbReference>
<dbReference type="KEGG" id="kcm:ABWK59_06770"/>
<dbReference type="RefSeq" id="WP_354638717.1">
    <property type="nucleotide sequence ID" value="NZ_CP159872.1"/>
</dbReference>